<comment type="similarity">
    <text evidence="2">Belongs to the ABC-4 integral membrane protein family. LolC/E subfamily.</text>
</comment>
<feature type="transmembrane region" description="Helical" evidence="7">
    <location>
        <begin position="764"/>
        <end position="788"/>
    </location>
</feature>
<feature type="transmembrane region" description="Helical" evidence="7">
    <location>
        <begin position="794"/>
        <end position="818"/>
    </location>
</feature>
<feature type="domain" description="ABC3 transporter permease C-terminal" evidence="8">
    <location>
        <begin position="246"/>
        <end position="355"/>
    </location>
</feature>
<evidence type="ECO:0000256" key="7">
    <source>
        <dbReference type="SAM" id="Phobius"/>
    </source>
</evidence>
<dbReference type="Pfam" id="PF02687">
    <property type="entry name" value="FtsX"/>
    <property type="match status" value="2"/>
</dbReference>
<keyword evidence="6 7" id="KW-0472">Membrane</keyword>
<evidence type="ECO:0000313" key="10">
    <source>
        <dbReference type="Proteomes" id="UP001596233"/>
    </source>
</evidence>
<sequence length="835" mass="92423">MRTSMLGISFRLSVVNRSRMLASIASVAVAIALLVSMSLLLANMESSYKQQLADVFGGVDVIVTPPTISVRYFNPSDQENITQLKDVKQASFVLINPVEGEELFLIGLQNDELAKARYRFTEDLLQDEVIITDSLASRLNVKQGASVELPLNYISRKHWTVKEIIADVNVTAFPDLVYMNLEALQRSSGHDGLVSGAMLDLADGVEPLSLIRLIERTIQAPVAYQLVTDSDLAKRNAESMRWISSIVTLATLLASLAIVLSNFRLMLHSIVRPITILHANGATKKQLFSIVLYQLAAVVICGSLIGGALAAALSMLGSGLLERLFSLGNASYTFYWKLLLIDMMKYAAMLFIVLLPLLARGFFKLPIEYRTAVMNKERGVSKSLQYTAGLMLAISIVVVIIAVLNEKQIFSPLAGALFACGLWLALPPCFHSWLDWRIRRGLRSKQKEKVIALQYLALYFKQNMLIIFAISVSINVPVIGYTIFDSAKKANINIVNEEFVADIHLYNNSITVALPDNAVADIAGIPGVQSVIPVSQDDWATVINIKGVTEEERYHQLYYKKSNLQQLIDKGLIPPIQHDLTQSVILTKDYAKEVGVSVGDKLTLIDPERKNEPIGNLQIAAIVDGYLPGSMSLKTVAYVDADHSIVGADPESPVGSRARAWNTLLIDIEEEQRASIYEELQAYASFYTSIRFGDKQLALHEMEQFVHQRFMFLYAIVAVTLLVSAIGIYYTMHAFVNQRRKEFAILFSLGMTFKQVRRMLVHQLSMFCIVASLTGIATSVVISSSLLLAMESPIISLSWSFILSLTLGIVAFGGLLAYRLARPLRVLSIPQLLTS</sequence>
<name>A0ABW1V032_9BACL</name>
<dbReference type="RefSeq" id="WP_379231285.1">
    <property type="nucleotide sequence ID" value="NZ_JBHSTE010000001.1"/>
</dbReference>
<comment type="caution">
    <text evidence="9">The sequence shown here is derived from an EMBL/GenBank/DDBJ whole genome shotgun (WGS) entry which is preliminary data.</text>
</comment>
<dbReference type="PANTHER" id="PTHR30489">
    <property type="entry name" value="LIPOPROTEIN-RELEASING SYSTEM TRANSMEMBRANE PROTEIN LOLE"/>
    <property type="match status" value="1"/>
</dbReference>
<evidence type="ECO:0000256" key="2">
    <source>
        <dbReference type="ARBA" id="ARBA00005236"/>
    </source>
</evidence>
<evidence type="ECO:0000313" key="9">
    <source>
        <dbReference type="EMBL" id="MFC6331738.1"/>
    </source>
</evidence>
<dbReference type="PANTHER" id="PTHR30489:SF0">
    <property type="entry name" value="LIPOPROTEIN-RELEASING SYSTEM TRANSMEMBRANE PROTEIN LOLE"/>
    <property type="match status" value="1"/>
</dbReference>
<dbReference type="InterPro" id="IPR051447">
    <property type="entry name" value="Lipoprotein-release_system"/>
</dbReference>
<dbReference type="EMBL" id="JBHSTE010000001">
    <property type="protein sequence ID" value="MFC6331738.1"/>
    <property type="molecule type" value="Genomic_DNA"/>
</dbReference>
<feature type="domain" description="ABC3 transporter permease C-terminal" evidence="8">
    <location>
        <begin position="715"/>
        <end position="816"/>
    </location>
</feature>
<evidence type="ECO:0000256" key="6">
    <source>
        <dbReference type="ARBA" id="ARBA00023136"/>
    </source>
</evidence>
<keyword evidence="10" id="KW-1185">Reference proteome</keyword>
<feature type="transmembrane region" description="Helical" evidence="7">
    <location>
        <begin position="410"/>
        <end position="434"/>
    </location>
</feature>
<feature type="transmembrane region" description="Helical" evidence="7">
    <location>
        <begin position="242"/>
        <end position="267"/>
    </location>
</feature>
<evidence type="ECO:0000256" key="3">
    <source>
        <dbReference type="ARBA" id="ARBA00022475"/>
    </source>
</evidence>
<organism evidence="9 10">
    <name type="scientific">Paenibacillus septentrionalis</name>
    <dbReference type="NCBI Taxonomy" id="429342"/>
    <lineage>
        <taxon>Bacteria</taxon>
        <taxon>Bacillati</taxon>
        <taxon>Bacillota</taxon>
        <taxon>Bacilli</taxon>
        <taxon>Bacillales</taxon>
        <taxon>Paenibacillaceae</taxon>
        <taxon>Paenibacillus</taxon>
    </lineage>
</organism>
<feature type="transmembrane region" description="Helical" evidence="7">
    <location>
        <begin position="287"/>
        <end position="314"/>
    </location>
</feature>
<gene>
    <name evidence="9" type="ORF">ACFP56_03820</name>
</gene>
<proteinExistence type="inferred from homology"/>
<feature type="transmembrane region" description="Helical" evidence="7">
    <location>
        <begin position="464"/>
        <end position="484"/>
    </location>
</feature>
<feature type="transmembrane region" description="Helical" evidence="7">
    <location>
        <begin position="21"/>
        <end position="42"/>
    </location>
</feature>
<evidence type="ECO:0000259" key="8">
    <source>
        <dbReference type="Pfam" id="PF02687"/>
    </source>
</evidence>
<comment type="subcellular location">
    <subcellularLocation>
        <location evidence="1">Cell membrane</location>
        <topology evidence="1">Multi-pass membrane protein</topology>
    </subcellularLocation>
</comment>
<keyword evidence="3" id="KW-1003">Cell membrane</keyword>
<evidence type="ECO:0000256" key="1">
    <source>
        <dbReference type="ARBA" id="ARBA00004651"/>
    </source>
</evidence>
<dbReference type="InterPro" id="IPR003838">
    <property type="entry name" value="ABC3_permease_C"/>
</dbReference>
<keyword evidence="5 7" id="KW-1133">Transmembrane helix</keyword>
<keyword evidence="4 7" id="KW-0812">Transmembrane</keyword>
<accession>A0ABW1V032</accession>
<evidence type="ECO:0000256" key="4">
    <source>
        <dbReference type="ARBA" id="ARBA00022692"/>
    </source>
</evidence>
<feature type="transmembrane region" description="Helical" evidence="7">
    <location>
        <begin position="334"/>
        <end position="363"/>
    </location>
</feature>
<feature type="transmembrane region" description="Helical" evidence="7">
    <location>
        <begin position="384"/>
        <end position="404"/>
    </location>
</feature>
<dbReference type="Proteomes" id="UP001596233">
    <property type="component" value="Unassembled WGS sequence"/>
</dbReference>
<feature type="transmembrane region" description="Helical" evidence="7">
    <location>
        <begin position="711"/>
        <end position="732"/>
    </location>
</feature>
<reference evidence="10" key="1">
    <citation type="journal article" date="2019" name="Int. J. Syst. Evol. Microbiol.">
        <title>The Global Catalogue of Microorganisms (GCM) 10K type strain sequencing project: providing services to taxonomists for standard genome sequencing and annotation.</title>
        <authorList>
            <consortium name="The Broad Institute Genomics Platform"/>
            <consortium name="The Broad Institute Genome Sequencing Center for Infectious Disease"/>
            <person name="Wu L."/>
            <person name="Ma J."/>
        </authorList>
    </citation>
    <scope>NUCLEOTIDE SEQUENCE [LARGE SCALE GENOMIC DNA]</scope>
    <source>
        <strain evidence="10">PCU 280</strain>
    </source>
</reference>
<protein>
    <submittedName>
        <fullName evidence="9">ABC transporter permease</fullName>
    </submittedName>
</protein>
<evidence type="ECO:0000256" key="5">
    <source>
        <dbReference type="ARBA" id="ARBA00022989"/>
    </source>
</evidence>